<evidence type="ECO:0000259" key="3">
    <source>
        <dbReference type="Pfam" id="PF00501"/>
    </source>
</evidence>
<dbReference type="SUPFAM" id="SSF56801">
    <property type="entry name" value="Acetyl-CoA synthetase-like"/>
    <property type="match status" value="1"/>
</dbReference>
<reference evidence="5 6" key="1">
    <citation type="journal article" date="2018" name="J. Microbiol.">
        <title>Baekduia soli gen. nov., sp. nov., a novel bacterium isolated from the soil of Baekdu Mountain and proposal of a novel family name, Baekduiaceae fam. nov.</title>
        <authorList>
            <person name="An D.S."/>
            <person name="Siddiqi M.Z."/>
            <person name="Kim K.H."/>
            <person name="Yu H.S."/>
            <person name="Im W.T."/>
        </authorList>
    </citation>
    <scope>NUCLEOTIDE SEQUENCE [LARGE SCALE GENOMIC DNA]</scope>
    <source>
        <strain evidence="5 6">BR7-21</strain>
    </source>
</reference>
<comment type="similarity">
    <text evidence="1">Belongs to the ATP-dependent AMP-binding enzyme family.</text>
</comment>
<evidence type="ECO:0000256" key="2">
    <source>
        <dbReference type="ARBA" id="ARBA00022598"/>
    </source>
</evidence>
<keyword evidence="6" id="KW-1185">Reference proteome</keyword>
<dbReference type="PANTHER" id="PTHR43201:SF5">
    <property type="entry name" value="MEDIUM-CHAIN ACYL-COA LIGASE ACSF2, MITOCHONDRIAL"/>
    <property type="match status" value="1"/>
</dbReference>
<dbReference type="KEGG" id="bsol:FSW04_24965"/>
<evidence type="ECO:0000313" key="5">
    <source>
        <dbReference type="EMBL" id="QEC50510.1"/>
    </source>
</evidence>
<feature type="domain" description="AMP-dependent synthetase/ligase" evidence="3">
    <location>
        <begin position="8"/>
        <end position="393"/>
    </location>
</feature>
<dbReference type="RefSeq" id="WP_146923215.1">
    <property type="nucleotide sequence ID" value="NZ_CP042430.1"/>
</dbReference>
<dbReference type="EMBL" id="CP042430">
    <property type="protein sequence ID" value="QEC50510.1"/>
    <property type="molecule type" value="Genomic_DNA"/>
</dbReference>
<proteinExistence type="inferred from homology"/>
<dbReference type="InterPro" id="IPR025110">
    <property type="entry name" value="AMP-bd_C"/>
</dbReference>
<keyword evidence="2" id="KW-0436">Ligase</keyword>
<protein>
    <submittedName>
        <fullName evidence="5">AMP-binding protein</fullName>
    </submittedName>
</protein>
<dbReference type="InterPro" id="IPR045851">
    <property type="entry name" value="AMP-bd_C_sf"/>
</dbReference>
<name>A0A5B8UBU5_9ACTN</name>
<dbReference type="Pfam" id="PF13193">
    <property type="entry name" value="AMP-binding_C"/>
    <property type="match status" value="1"/>
</dbReference>
<sequence>MTLGDLLAEAAARAPALDAVVFPDERLDFAALAARAGELARGLIGLGVAPGDRVGILLANSPDGAVLLFACALAGAVAVPVNTRYRAVELPFVIADAGLRIVVTSDRIDEHVDLAGLLHEALPGLADAPDPAALELAGAPELRCVVALGATPRAGLLGEDDLTARAVAVAGDDLARRGAGGALGDDALLLYTSGTTASPRGCRISHDAIVRNWTMVAGVLGLGEGDRLWAPCPLFHLAAIGPLVSCVRTRAAFVSDTWFEPRRALDLVVAQRATHLYPAYPPITQRLLAQEGFDAASLTAAQVIVNVGPPDLLRQMQAALPGVVQLSLYGSTEGGGAITYGALDEDLETRITTCGRPLPGTEVRIAQPGTDAPLPAGQEGEIQVRSPVLFGGYANDEAKTAAAFHAEGWYRTGDRGALDDAGRLRFLGRLKDMLKVGGENVAPAELESLLATHPAVKLVRVVGVPDPRLEEVPAAFVELRPGAQATPEELIAFCRERIARFKVPRHVRLVTSWPMSATKIQKGPLRDGLVAELGPAP</sequence>
<dbReference type="OrthoDB" id="9803968at2"/>
<dbReference type="PANTHER" id="PTHR43201">
    <property type="entry name" value="ACYL-COA SYNTHETASE"/>
    <property type="match status" value="1"/>
</dbReference>
<dbReference type="Gene3D" id="3.40.50.12780">
    <property type="entry name" value="N-terminal domain of ligase-like"/>
    <property type="match status" value="1"/>
</dbReference>
<dbReference type="Pfam" id="PF00501">
    <property type="entry name" value="AMP-binding"/>
    <property type="match status" value="1"/>
</dbReference>
<accession>A0A5B8UBU5</accession>
<evidence type="ECO:0000313" key="6">
    <source>
        <dbReference type="Proteomes" id="UP000321805"/>
    </source>
</evidence>
<dbReference type="Gene3D" id="3.30.300.30">
    <property type="match status" value="1"/>
</dbReference>
<dbReference type="InterPro" id="IPR042099">
    <property type="entry name" value="ANL_N_sf"/>
</dbReference>
<dbReference type="InterPro" id="IPR000873">
    <property type="entry name" value="AMP-dep_synth/lig_dom"/>
</dbReference>
<dbReference type="GO" id="GO:0006631">
    <property type="term" value="P:fatty acid metabolic process"/>
    <property type="evidence" value="ECO:0007669"/>
    <property type="project" value="TreeGrafter"/>
</dbReference>
<evidence type="ECO:0000256" key="1">
    <source>
        <dbReference type="ARBA" id="ARBA00006432"/>
    </source>
</evidence>
<dbReference type="Proteomes" id="UP000321805">
    <property type="component" value="Chromosome"/>
</dbReference>
<dbReference type="AlphaFoldDB" id="A0A5B8UBU5"/>
<evidence type="ECO:0000259" key="4">
    <source>
        <dbReference type="Pfam" id="PF13193"/>
    </source>
</evidence>
<feature type="domain" description="AMP-binding enzyme C-terminal" evidence="4">
    <location>
        <begin position="445"/>
        <end position="517"/>
    </location>
</feature>
<organism evidence="5 6">
    <name type="scientific">Baekduia soli</name>
    <dbReference type="NCBI Taxonomy" id="496014"/>
    <lineage>
        <taxon>Bacteria</taxon>
        <taxon>Bacillati</taxon>
        <taxon>Actinomycetota</taxon>
        <taxon>Thermoleophilia</taxon>
        <taxon>Solirubrobacterales</taxon>
        <taxon>Baekduiaceae</taxon>
        <taxon>Baekduia</taxon>
    </lineage>
</organism>
<gene>
    <name evidence="5" type="ORF">FSW04_24965</name>
</gene>
<dbReference type="GO" id="GO:0031956">
    <property type="term" value="F:medium-chain fatty acid-CoA ligase activity"/>
    <property type="evidence" value="ECO:0007669"/>
    <property type="project" value="TreeGrafter"/>
</dbReference>